<dbReference type="OrthoDB" id="186919at2"/>
<accession>A0A7K0C4B3</accession>
<evidence type="ECO:0000313" key="7">
    <source>
        <dbReference type="Proteomes" id="UP000487268"/>
    </source>
</evidence>
<dbReference type="AlphaFoldDB" id="A0A7K0C4B3"/>
<keyword evidence="3" id="KW-1133">Transmembrane helix</keyword>
<organism evidence="6 7">
    <name type="scientific">Actinomadura macrotermitis</name>
    <dbReference type="NCBI Taxonomy" id="2585200"/>
    <lineage>
        <taxon>Bacteria</taxon>
        <taxon>Bacillati</taxon>
        <taxon>Actinomycetota</taxon>
        <taxon>Actinomycetes</taxon>
        <taxon>Streptosporangiales</taxon>
        <taxon>Thermomonosporaceae</taxon>
        <taxon>Actinomadura</taxon>
    </lineage>
</organism>
<feature type="signal peptide" evidence="4">
    <location>
        <begin position="1"/>
        <end position="23"/>
    </location>
</feature>
<dbReference type="EMBL" id="WEGH01000004">
    <property type="protein sequence ID" value="MQY07952.1"/>
    <property type="molecule type" value="Genomic_DNA"/>
</dbReference>
<dbReference type="InterPro" id="IPR025645">
    <property type="entry name" value="DUF4349"/>
</dbReference>
<comment type="caution">
    <text evidence="6">The sequence shown here is derived from an EMBL/GenBank/DDBJ whole genome shotgun (WGS) entry which is preliminary data.</text>
</comment>
<feature type="coiled-coil region" evidence="1">
    <location>
        <begin position="182"/>
        <end position="209"/>
    </location>
</feature>
<evidence type="ECO:0000256" key="2">
    <source>
        <dbReference type="SAM" id="MobiDB-lite"/>
    </source>
</evidence>
<evidence type="ECO:0000256" key="4">
    <source>
        <dbReference type="SAM" id="SignalP"/>
    </source>
</evidence>
<keyword evidence="3" id="KW-0472">Membrane</keyword>
<dbReference type="Pfam" id="PF14257">
    <property type="entry name" value="DUF4349"/>
    <property type="match status" value="1"/>
</dbReference>
<keyword evidence="1" id="KW-0175">Coiled coil</keyword>
<name>A0A7K0C4B3_9ACTN</name>
<dbReference type="PROSITE" id="PS51257">
    <property type="entry name" value="PROKAR_LIPOPROTEIN"/>
    <property type="match status" value="1"/>
</dbReference>
<evidence type="ECO:0000256" key="1">
    <source>
        <dbReference type="SAM" id="Coils"/>
    </source>
</evidence>
<keyword evidence="4" id="KW-0732">Signal</keyword>
<dbReference type="Proteomes" id="UP000487268">
    <property type="component" value="Unassembled WGS sequence"/>
</dbReference>
<proteinExistence type="predicted"/>
<sequence length="303" mass="31696">MRTIRLALCALFALLLATLTACAGAGGRDNASSGLAQKERAGGPAAAAKLPTGGAKQTSARTASPPGRAVIYTATLRVRAKDVDAAAARAKQLTAAAGGYVDNETSTTSPAGSTLVLKIPSGGYPAALDQLAGQLGTKLALSQKADDVTEQVADVDSRVRSAQASLQSFRKLLDKATSISDITSLEEQIERRQADLESLQARQRALRQSTQFATVTVHLEAQPAAARKPEKRGFLAALGEGWDAFTALVTALTVLFGWLLPFLVVALLLALPLVLFRHRLRARFARRPAGPRPDGPASGAPRA</sequence>
<feature type="domain" description="DUF4349" evidence="5">
    <location>
        <begin position="68"/>
        <end position="271"/>
    </location>
</feature>
<gene>
    <name evidence="6" type="ORF">ACRB68_60540</name>
</gene>
<protein>
    <recommendedName>
        <fullName evidence="5">DUF4349 domain-containing protein</fullName>
    </recommendedName>
</protein>
<evidence type="ECO:0000313" key="6">
    <source>
        <dbReference type="EMBL" id="MQY07952.1"/>
    </source>
</evidence>
<reference evidence="6 7" key="1">
    <citation type="submission" date="2019-10" db="EMBL/GenBank/DDBJ databases">
        <title>Actinomadura rubteroloni sp. nov. and Actinomadura macrotermitis sp. nov., isolated from the gut of fungus growing-termite Macrotermes natalensis.</title>
        <authorList>
            <person name="Benndorf R."/>
            <person name="Martin K."/>
            <person name="Kuefner M."/>
            <person name="De Beer W."/>
            <person name="Kaster A.-K."/>
            <person name="Vollmers J."/>
            <person name="Poulsen M."/>
            <person name="Beemelmanns C."/>
        </authorList>
    </citation>
    <scope>NUCLEOTIDE SEQUENCE [LARGE SCALE GENOMIC DNA]</scope>
    <source>
        <strain evidence="6 7">RB68</strain>
    </source>
</reference>
<keyword evidence="3" id="KW-0812">Transmembrane</keyword>
<dbReference type="RefSeq" id="WP_153538505.1">
    <property type="nucleotide sequence ID" value="NZ_WEGH01000004.1"/>
</dbReference>
<keyword evidence="7" id="KW-1185">Reference proteome</keyword>
<evidence type="ECO:0000259" key="5">
    <source>
        <dbReference type="Pfam" id="PF14257"/>
    </source>
</evidence>
<feature type="transmembrane region" description="Helical" evidence="3">
    <location>
        <begin position="255"/>
        <end position="276"/>
    </location>
</feature>
<feature type="chain" id="PRO_5029562328" description="DUF4349 domain-containing protein" evidence="4">
    <location>
        <begin position="24"/>
        <end position="303"/>
    </location>
</feature>
<evidence type="ECO:0000256" key="3">
    <source>
        <dbReference type="SAM" id="Phobius"/>
    </source>
</evidence>
<feature type="region of interest" description="Disordered" evidence="2">
    <location>
        <begin position="30"/>
        <end position="64"/>
    </location>
</feature>